<evidence type="ECO:0008006" key="4">
    <source>
        <dbReference type="Google" id="ProtNLM"/>
    </source>
</evidence>
<keyword evidence="1" id="KW-0472">Membrane</keyword>
<name>V4B151_LOTGI</name>
<keyword evidence="3" id="KW-1185">Reference proteome</keyword>
<dbReference type="KEGG" id="lgi:LOTGIDRAFT_110314"/>
<dbReference type="RefSeq" id="XP_009045500.1">
    <property type="nucleotide sequence ID" value="XM_009047252.1"/>
</dbReference>
<dbReference type="STRING" id="225164.V4B151"/>
<accession>V4B151</accession>
<dbReference type="PANTHER" id="PTHR28658">
    <property type="entry name" value="TRANSMEMBRANE PROTEIN 180"/>
    <property type="match status" value="1"/>
</dbReference>
<organism evidence="2 3">
    <name type="scientific">Lottia gigantea</name>
    <name type="common">Giant owl limpet</name>
    <dbReference type="NCBI Taxonomy" id="225164"/>
    <lineage>
        <taxon>Eukaryota</taxon>
        <taxon>Metazoa</taxon>
        <taxon>Spiralia</taxon>
        <taxon>Lophotrochozoa</taxon>
        <taxon>Mollusca</taxon>
        <taxon>Gastropoda</taxon>
        <taxon>Patellogastropoda</taxon>
        <taxon>Lottioidea</taxon>
        <taxon>Lottiidae</taxon>
        <taxon>Lottia</taxon>
    </lineage>
</organism>
<dbReference type="CTD" id="20230572"/>
<protein>
    <recommendedName>
        <fullName evidence="4">Major facilitator superfamily associated domain-containing protein</fullName>
    </recommendedName>
</protein>
<keyword evidence="1" id="KW-0812">Transmembrane</keyword>
<evidence type="ECO:0000256" key="1">
    <source>
        <dbReference type="SAM" id="Phobius"/>
    </source>
</evidence>
<dbReference type="HOGENOM" id="CLU_034985_1_0_1"/>
<feature type="transmembrane region" description="Helical" evidence="1">
    <location>
        <begin position="104"/>
        <end position="124"/>
    </location>
</feature>
<feature type="transmembrane region" description="Helical" evidence="1">
    <location>
        <begin position="74"/>
        <end position="92"/>
    </location>
</feature>
<gene>
    <name evidence="2" type="ORF">LOTGIDRAFT_110314</name>
</gene>
<feature type="transmembrane region" description="Helical" evidence="1">
    <location>
        <begin position="416"/>
        <end position="441"/>
    </location>
</feature>
<dbReference type="AlphaFoldDB" id="V4B151"/>
<dbReference type="OrthoDB" id="62987at2759"/>
<feature type="transmembrane region" description="Helical" evidence="1">
    <location>
        <begin position="326"/>
        <end position="346"/>
    </location>
</feature>
<proteinExistence type="predicted"/>
<evidence type="ECO:0000313" key="2">
    <source>
        <dbReference type="EMBL" id="ESP04018.1"/>
    </source>
</evidence>
<dbReference type="SUPFAM" id="SSF103473">
    <property type="entry name" value="MFS general substrate transporter"/>
    <property type="match status" value="1"/>
</dbReference>
<dbReference type="PANTHER" id="PTHR28658:SF1">
    <property type="entry name" value="MAJOR FACILITATOR SUPERFAMILY DOMAIN CONTAINING 13B"/>
    <property type="match status" value="1"/>
</dbReference>
<dbReference type="Proteomes" id="UP000030746">
    <property type="component" value="Unassembled WGS sequence"/>
</dbReference>
<dbReference type="InterPro" id="IPR040035">
    <property type="entry name" value="TMEM180"/>
</dbReference>
<keyword evidence="1" id="KW-1133">Transmembrane helix</keyword>
<reference evidence="2 3" key="1">
    <citation type="journal article" date="2013" name="Nature">
        <title>Insights into bilaterian evolution from three spiralian genomes.</title>
        <authorList>
            <person name="Simakov O."/>
            <person name="Marletaz F."/>
            <person name="Cho S.J."/>
            <person name="Edsinger-Gonzales E."/>
            <person name="Havlak P."/>
            <person name="Hellsten U."/>
            <person name="Kuo D.H."/>
            <person name="Larsson T."/>
            <person name="Lv J."/>
            <person name="Arendt D."/>
            <person name="Savage R."/>
            <person name="Osoegawa K."/>
            <person name="de Jong P."/>
            <person name="Grimwood J."/>
            <person name="Chapman J.A."/>
            <person name="Shapiro H."/>
            <person name="Aerts A."/>
            <person name="Otillar R.P."/>
            <person name="Terry A.Y."/>
            <person name="Boore J.L."/>
            <person name="Grigoriev I.V."/>
            <person name="Lindberg D.R."/>
            <person name="Seaver E.C."/>
            <person name="Weisblat D.A."/>
            <person name="Putnam N.H."/>
            <person name="Rokhsar D.S."/>
        </authorList>
    </citation>
    <scope>NUCLEOTIDE SEQUENCE [LARGE SCALE GENOMIC DNA]</scope>
</reference>
<dbReference type="InterPro" id="IPR036259">
    <property type="entry name" value="MFS_trans_sf"/>
</dbReference>
<dbReference type="EMBL" id="KB199905">
    <property type="protein sequence ID" value="ESP04018.1"/>
    <property type="molecule type" value="Genomic_DNA"/>
</dbReference>
<dbReference type="Pfam" id="PF13347">
    <property type="entry name" value="MFS_2"/>
    <property type="match status" value="1"/>
</dbReference>
<dbReference type="OMA" id="TACMCCT"/>
<evidence type="ECO:0000313" key="3">
    <source>
        <dbReference type="Proteomes" id="UP000030746"/>
    </source>
</evidence>
<feature type="transmembrane region" description="Helical" evidence="1">
    <location>
        <begin position="169"/>
        <end position="191"/>
    </location>
</feature>
<dbReference type="GeneID" id="20230572"/>
<feature type="transmembrane region" description="Helical" evidence="1">
    <location>
        <begin position="272"/>
        <end position="295"/>
    </location>
</feature>
<sequence>MLAYCACTLGFTMLSSVFSFYYVKVFLNYFMIEESWFQFAQLLYLTWNTINDPLFAYVQDTTNFSFTKTRRESILYTAPLFSLSFLITWFPWAKGTWVTGLHLITALCLYDTMFTYIGLAYCCLFTEISTDSKVRLQLTQWSQIARLIGSSSIFICEFTSESLKSFSSFQYTCIGIGIIAALFMTYAGLYAHTEHDVKLKKNSSDQHAMHDKSLDKSMWRLTWQVLTDRNFLSFVIANFCQLFQRTFMGNFVAIICDELIPDEFLSPSWRKVFYGSFNFLNTLLVIVGVPLIQSIGYASVIKWSFIWKIGAGIFMLFLGKEYLSIMMLYILFDQIFAGAAFALFGLPLSDIADHDKNKYKRSHPISSIIYGTNALVTKPAQSLSPMLTVAILNRYGYKEHTAGTLPEEGALMLKDAIFVLMCIYSITLGIIQILSWSMFVIRPKSKKEIEIELTI</sequence>